<protein>
    <recommendedName>
        <fullName evidence="5">Solute-binding protein family 5 domain-containing protein</fullName>
    </recommendedName>
</protein>
<keyword evidence="4" id="KW-0812">Transmembrane</keyword>
<dbReference type="InterPro" id="IPR000914">
    <property type="entry name" value="SBP_5_dom"/>
</dbReference>
<keyword evidence="4" id="KW-0472">Membrane</keyword>
<evidence type="ECO:0000256" key="3">
    <source>
        <dbReference type="ARBA" id="ARBA00022729"/>
    </source>
</evidence>
<evidence type="ECO:0000259" key="5">
    <source>
        <dbReference type="Pfam" id="PF00496"/>
    </source>
</evidence>
<organism evidence="6 7">
    <name type="scientific">Candidatus Komeilibacteria bacterium RIFCSPHIGHO2_01_FULL_52_14</name>
    <dbReference type="NCBI Taxonomy" id="1798549"/>
    <lineage>
        <taxon>Bacteria</taxon>
        <taxon>Candidatus Komeiliibacteriota</taxon>
    </lineage>
</organism>
<evidence type="ECO:0000313" key="7">
    <source>
        <dbReference type="Proteomes" id="UP000177817"/>
    </source>
</evidence>
<comment type="caution">
    <text evidence="6">The sequence shown here is derived from an EMBL/GenBank/DDBJ whole genome shotgun (WGS) entry which is preliminary data.</text>
</comment>
<feature type="transmembrane region" description="Helical" evidence="4">
    <location>
        <begin position="60"/>
        <end position="80"/>
    </location>
</feature>
<comment type="similarity">
    <text evidence="1">Belongs to the bacterial solute-binding protein 5 family.</text>
</comment>
<dbReference type="Proteomes" id="UP000177817">
    <property type="component" value="Unassembled WGS sequence"/>
</dbReference>
<dbReference type="Gene3D" id="3.40.190.10">
    <property type="entry name" value="Periplasmic binding protein-like II"/>
    <property type="match status" value="1"/>
</dbReference>
<reference evidence="6 7" key="1">
    <citation type="journal article" date="2016" name="Nat. Commun.">
        <title>Thousands of microbial genomes shed light on interconnected biogeochemical processes in an aquifer system.</title>
        <authorList>
            <person name="Anantharaman K."/>
            <person name="Brown C.T."/>
            <person name="Hug L.A."/>
            <person name="Sharon I."/>
            <person name="Castelle C.J."/>
            <person name="Probst A.J."/>
            <person name="Thomas B.C."/>
            <person name="Singh A."/>
            <person name="Wilkins M.J."/>
            <person name="Karaoz U."/>
            <person name="Brodie E.L."/>
            <person name="Williams K.H."/>
            <person name="Hubbard S.S."/>
            <person name="Banfield J.F."/>
        </authorList>
    </citation>
    <scope>NUCLEOTIDE SEQUENCE [LARGE SCALE GENOMIC DNA]</scope>
</reference>
<evidence type="ECO:0000256" key="2">
    <source>
        <dbReference type="ARBA" id="ARBA00022448"/>
    </source>
</evidence>
<keyword evidence="4" id="KW-1133">Transmembrane helix</keyword>
<dbReference type="AlphaFoldDB" id="A0A1G2BLH6"/>
<gene>
    <name evidence="6" type="ORF">A2677_01095</name>
</gene>
<dbReference type="GO" id="GO:1904680">
    <property type="term" value="F:peptide transmembrane transporter activity"/>
    <property type="evidence" value="ECO:0007669"/>
    <property type="project" value="TreeGrafter"/>
</dbReference>
<dbReference type="GO" id="GO:0015833">
    <property type="term" value="P:peptide transport"/>
    <property type="evidence" value="ECO:0007669"/>
    <property type="project" value="TreeGrafter"/>
</dbReference>
<accession>A0A1G2BLH6</accession>
<name>A0A1G2BLH6_9BACT</name>
<dbReference type="InterPro" id="IPR039424">
    <property type="entry name" value="SBP_5"/>
</dbReference>
<dbReference type="GO" id="GO:0042597">
    <property type="term" value="C:periplasmic space"/>
    <property type="evidence" value="ECO:0007669"/>
    <property type="project" value="UniProtKB-ARBA"/>
</dbReference>
<dbReference type="PANTHER" id="PTHR30290">
    <property type="entry name" value="PERIPLASMIC BINDING COMPONENT OF ABC TRANSPORTER"/>
    <property type="match status" value="1"/>
</dbReference>
<dbReference type="SUPFAM" id="SSF53850">
    <property type="entry name" value="Periplasmic binding protein-like II"/>
    <property type="match status" value="1"/>
</dbReference>
<dbReference type="PIRSF" id="PIRSF002741">
    <property type="entry name" value="MppA"/>
    <property type="match status" value="1"/>
</dbReference>
<keyword evidence="3" id="KW-0732">Signal</keyword>
<sequence>MRRAVERVRRLTFGRRQNGVERKEALDLALLRSSKKWRVPSIGQLKFIGRLLEDHERRSLFISILIGIAALGVLGTRIWFRSTVAVPATGGSYTEGLVGSPRFINPLLAAGNDVDRDLSRLIFAGLLTTDADGNIVRDLAENYTISDDQKIYTVTLRRNLTWHDNEPLTADDVLFTIQAIQDPAYHSSLRVSFDGIDVKKQDDTTIIFTLRTPFPGFLSALTVGILPEHIWYSIPASQMQLAEANLKPVGAGPYRFKNLVRDTTGAIRSITLERNGAYHQTPAYIRELSFKFYGDYPSAVEALKNKNIEGLSFLPLEYSSDFENSSTVSLEELELTQYNALFFNPDKNDALKDRAVRKVLAAGVDRDRIIREILGGEGRAMYGPELPGFDSTSTSTPSFDVPALSKALDDAGWKLPTATSTVRMKDGKELTITISAVERQDTEGVTQVIRENWTSLGIAVNVSLVPKTNIKKDVIEQRAYEMLLFGQIITSPQDVYAFWHSSQNRHPGSNFSVLANRDIDAAAEELRTTSDKNKQQQLYTTLSHKLSDEAFAVFLYSPQYLYVLPKKILGVTSHVRIAAPADRFSAVTHWYIKTNRAYKKSN</sequence>
<keyword evidence="2" id="KW-0813">Transport</keyword>
<dbReference type="Gene3D" id="3.90.76.10">
    <property type="entry name" value="Dipeptide-binding Protein, Domain 1"/>
    <property type="match status" value="1"/>
</dbReference>
<dbReference type="GO" id="GO:0043190">
    <property type="term" value="C:ATP-binding cassette (ABC) transporter complex"/>
    <property type="evidence" value="ECO:0007669"/>
    <property type="project" value="InterPro"/>
</dbReference>
<dbReference type="InterPro" id="IPR030678">
    <property type="entry name" value="Peptide/Ni-bd"/>
</dbReference>
<dbReference type="Pfam" id="PF00496">
    <property type="entry name" value="SBP_bac_5"/>
    <property type="match status" value="1"/>
</dbReference>
<dbReference type="CDD" id="cd08513">
    <property type="entry name" value="PBP2_thermophilic_Hb8_like"/>
    <property type="match status" value="1"/>
</dbReference>
<dbReference type="PANTHER" id="PTHR30290:SF9">
    <property type="entry name" value="OLIGOPEPTIDE-BINDING PROTEIN APPA"/>
    <property type="match status" value="1"/>
</dbReference>
<proteinExistence type="inferred from homology"/>
<evidence type="ECO:0000256" key="4">
    <source>
        <dbReference type="SAM" id="Phobius"/>
    </source>
</evidence>
<evidence type="ECO:0000313" key="6">
    <source>
        <dbReference type="EMBL" id="OGY89985.1"/>
    </source>
</evidence>
<feature type="domain" description="Solute-binding protein family 5" evidence="5">
    <location>
        <begin position="135"/>
        <end position="504"/>
    </location>
</feature>
<evidence type="ECO:0000256" key="1">
    <source>
        <dbReference type="ARBA" id="ARBA00005695"/>
    </source>
</evidence>
<dbReference type="EMBL" id="MHKK01000020">
    <property type="protein sequence ID" value="OGY89985.1"/>
    <property type="molecule type" value="Genomic_DNA"/>
</dbReference>
<dbReference type="Gene3D" id="3.10.105.10">
    <property type="entry name" value="Dipeptide-binding Protein, Domain 3"/>
    <property type="match status" value="1"/>
</dbReference>